<sequence length="41" mass="4446">MTLYWLESGDLILCPCTQQAGKSPSPRSSWVSIPPPPTMGL</sequence>
<evidence type="ECO:0000256" key="1">
    <source>
        <dbReference type="SAM" id="MobiDB-lite"/>
    </source>
</evidence>
<organism evidence="2">
    <name type="scientific">Mycoplasma suis</name>
    <dbReference type="NCBI Taxonomy" id="57372"/>
    <lineage>
        <taxon>Bacteria</taxon>
        <taxon>Bacillati</taxon>
        <taxon>Mycoplasmatota</taxon>
        <taxon>Mollicutes</taxon>
        <taxon>Mycoplasmataceae</taxon>
        <taxon>Mycoplasma</taxon>
    </lineage>
</organism>
<dbReference type="EMBL" id="AJ504999">
    <property type="protein sequence ID" value="CAD44553.1"/>
    <property type="molecule type" value="Genomic_DNA"/>
</dbReference>
<reference evidence="2" key="1">
    <citation type="submission" date="2002-08" db="EMBL/GenBank/DDBJ databases">
        <title>Purification and analysis of Mycoplasma suis (Eperythrozoon suis) DNA from porcine blood.</title>
        <authorList>
            <person name="Hoelzle L.E."/>
            <person name="Adelt D."/>
            <person name="Hoelzle K."/>
            <person name="Heinritzi K."/>
            <person name="Wittenbrink M.M."/>
        </authorList>
    </citation>
    <scope>NUCLEOTIDE SEQUENCE</scope>
    <source>
        <strain evidence="2">54/96</strain>
    </source>
</reference>
<accession>Q8KM78</accession>
<dbReference type="AlphaFoldDB" id="Q8KM78"/>
<evidence type="ECO:0000313" key="2">
    <source>
        <dbReference type="EMBL" id="CAD44553.1"/>
    </source>
</evidence>
<name>Q8KM78_9MOLU</name>
<feature type="region of interest" description="Disordered" evidence="1">
    <location>
        <begin position="18"/>
        <end position="41"/>
    </location>
</feature>
<proteinExistence type="predicted"/>
<feature type="compositionally biased region" description="Polar residues" evidence="1">
    <location>
        <begin position="18"/>
        <end position="31"/>
    </location>
</feature>
<protein>
    <submittedName>
        <fullName evidence="2">Uncharacterized protein</fullName>
    </submittedName>
</protein>